<dbReference type="Proteomes" id="UP000541444">
    <property type="component" value="Unassembled WGS sequence"/>
</dbReference>
<organism evidence="3 4">
    <name type="scientific">Kingdonia uniflora</name>
    <dbReference type="NCBI Taxonomy" id="39325"/>
    <lineage>
        <taxon>Eukaryota</taxon>
        <taxon>Viridiplantae</taxon>
        <taxon>Streptophyta</taxon>
        <taxon>Embryophyta</taxon>
        <taxon>Tracheophyta</taxon>
        <taxon>Spermatophyta</taxon>
        <taxon>Magnoliopsida</taxon>
        <taxon>Ranunculales</taxon>
        <taxon>Circaeasteraceae</taxon>
        <taxon>Kingdonia</taxon>
    </lineage>
</organism>
<dbReference type="AlphaFoldDB" id="A0A7J7MBX7"/>
<feature type="repeat" description="PPR" evidence="2">
    <location>
        <begin position="39"/>
        <end position="69"/>
    </location>
</feature>
<dbReference type="GO" id="GO:0009451">
    <property type="term" value="P:RNA modification"/>
    <property type="evidence" value="ECO:0007669"/>
    <property type="project" value="InterPro"/>
</dbReference>
<evidence type="ECO:0008006" key="5">
    <source>
        <dbReference type="Google" id="ProtNLM"/>
    </source>
</evidence>
<comment type="caution">
    <text evidence="3">The sequence shown here is derived from an EMBL/GenBank/DDBJ whole genome shotgun (WGS) entry which is preliminary data.</text>
</comment>
<name>A0A7J7MBX7_9MAGN</name>
<reference evidence="3 4" key="1">
    <citation type="journal article" date="2020" name="IScience">
        <title>Genome Sequencing of the Endangered Kingdonia uniflora (Circaeasteraceae, Ranunculales) Reveals Potential Mechanisms of Evolutionary Specialization.</title>
        <authorList>
            <person name="Sun Y."/>
            <person name="Deng T."/>
            <person name="Zhang A."/>
            <person name="Moore M.J."/>
            <person name="Landis J.B."/>
            <person name="Lin N."/>
            <person name="Zhang H."/>
            <person name="Zhang X."/>
            <person name="Huang J."/>
            <person name="Zhang X."/>
            <person name="Sun H."/>
            <person name="Wang H."/>
        </authorList>
    </citation>
    <scope>NUCLEOTIDE SEQUENCE [LARGE SCALE GENOMIC DNA]</scope>
    <source>
        <strain evidence="3">TB1705</strain>
        <tissue evidence="3">Leaf</tissue>
    </source>
</reference>
<proteinExistence type="predicted"/>
<dbReference type="FunFam" id="1.25.40.10:FF:000158">
    <property type="entry name" value="pentatricopeptide repeat-containing protein At2g33680"/>
    <property type="match status" value="1"/>
</dbReference>
<evidence type="ECO:0000313" key="3">
    <source>
        <dbReference type="EMBL" id="KAF6152369.1"/>
    </source>
</evidence>
<dbReference type="NCBIfam" id="TIGR00756">
    <property type="entry name" value="PPR"/>
    <property type="match status" value="3"/>
</dbReference>
<protein>
    <recommendedName>
        <fullName evidence="5">Pentatricopeptide repeat-containing protein</fullName>
    </recommendedName>
</protein>
<dbReference type="OrthoDB" id="185373at2759"/>
<dbReference type="Gene3D" id="1.25.40.10">
    <property type="entry name" value="Tetratricopeptide repeat domain"/>
    <property type="match status" value="1"/>
</dbReference>
<dbReference type="Pfam" id="PF13041">
    <property type="entry name" value="PPR_2"/>
    <property type="match status" value="1"/>
</dbReference>
<feature type="repeat" description="PPR" evidence="2">
    <location>
        <begin position="70"/>
        <end position="104"/>
    </location>
</feature>
<dbReference type="PANTHER" id="PTHR47926">
    <property type="entry name" value="PENTATRICOPEPTIDE REPEAT-CONTAINING PROTEIN"/>
    <property type="match status" value="1"/>
</dbReference>
<accession>A0A7J7MBX7</accession>
<gene>
    <name evidence="3" type="ORF">GIB67_006023</name>
</gene>
<evidence type="ECO:0000313" key="4">
    <source>
        <dbReference type="Proteomes" id="UP000541444"/>
    </source>
</evidence>
<dbReference type="Pfam" id="PF01535">
    <property type="entry name" value="PPR"/>
    <property type="match status" value="1"/>
</dbReference>
<dbReference type="InterPro" id="IPR002885">
    <property type="entry name" value="PPR_rpt"/>
</dbReference>
<dbReference type="EMBL" id="JACGCM010001644">
    <property type="protein sequence ID" value="KAF6152369.1"/>
    <property type="molecule type" value="Genomic_DNA"/>
</dbReference>
<evidence type="ECO:0000256" key="1">
    <source>
        <dbReference type="ARBA" id="ARBA00022737"/>
    </source>
</evidence>
<dbReference type="GO" id="GO:0099402">
    <property type="term" value="P:plant organ development"/>
    <property type="evidence" value="ECO:0007669"/>
    <property type="project" value="UniProtKB-ARBA"/>
</dbReference>
<dbReference type="GO" id="GO:0003723">
    <property type="term" value="F:RNA binding"/>
    <property type="evidence" value="ECO:0007669"/>
    <property type="project" value="InterPro"/>
</dbReference>
<evidence type="ECO:0000256" key="2">
    <source>
        <dbReference type="PROSITE-ProRule" id="PRU00708"/>
    </source>
</evidence>
<keyword evidence="4" id="KW-1185">Reference proteome</keyword>
<dbReference type="PROSITE" id="PS51375">
    <property type="entry name" value="PPR"/>
    <property type="match status" value="2"/>
</dbReference>
<dbReference type="InterPro" id="IPR046960">
    <property type="entry name" value="PPR_At4g14850-like_plant"/>
</dbReference>
<sequence>PNAYTLSSVLTACGRNRIPAFRVGKQAHTQTFLAGLFGNKIVQTTLLDMYGKCGSPDDARSVFDQMVDKDIVAWTAMISGICRSRRANEALELFSRMQKDGVEPNQVTFVGVLNACSHAGLVHEGRKYFEMMTNIHGISPSTEHFACMVDILGRAGHIEEAYKLITDTWV</sequence>
<dbReference type="InterPro" id="IPR011990">
    <property type="entry name" value="TPR-like_helical_dom_sf"/>
</dbReference>
<dbReference type="PANTHER" id="PTHR47926:SF382">
    <property type="entry name" value="PENTACOTRIPEPTIDE-REPEAT REGION OF PRORP DOMAIN-CONTAINING PROTEIN"/>
    <property type="match status" value="1"/>
</dbReference>
<keyword evidence="1" id="KW-0677">Repeat</keyword>
<feature type="non-terminal residue" evidence="3">
    <location>
        <position position="1"/>
    </location>
</feature>